<feature type="chain" id="PRO_5029886632" evidence="7">
    <location>
        <begin position="19"/>
        <end position="660"/>
    </location>
</feature>
<comment type="caution">
    <text evidence="9">The sequence shown here is derived from an EMBL/GenBank/DDBJ whole genome shotgun (WGS) entry which is preliminary data.</text>
</comment>
<dbReference type="Pfam" id="PF00653">
    <property type="entry name" value="BIR"/>
    <property type="match status" value="3"/>
</dbReference>
<keyword evidence="2 4" id="KW-0479">Metal-binding</keyword>
<dbReference type="PANTHER" id="PTHR10044:SF139">
    <property type="entry name" value="DEATH-ASSOCIATED INHIBITOR OF APOPTOSIS 2"/>
    <property type="match status" value="1"/>
</dbReference>
<dbReference type="InterPro" id="IPR001841">
    <property type="entry name" value="Znf_RING"/>
</dbReference>
<evidence type="ECO:0000256" key="1">
    <source>
        <dbReference type="ARBA" id="ARBA00006672"/>
    </source>
</evidence>
<dbReference type="GO" id="GO:0005634">
    <property type="term" value="C:nucleus"/>
    <property type="evidence" value="ECO:0007669"/>
    <property type="project" value="TreeGrafter"/>
</dbReference>
<evidence type="ECO:0000256" key="3">
    <source>
        <dbReference type="ARBA" id="ARBA00022833"/>
    </source>
</evidence>
<dbReference type="Gene3D" id="1.10.1170.10">
    <property type="entry name" value="Inhibitor Of Apoptosis Protein (2mihbC-IAP-1), Chain A"/>
    <property type="match status" value="3"/>
</dbReference>
<dbReference type="SMART" id="SM00238">
    <property type="entry name" value="BIR"/>
    <property type="match status" value="3"/>
</dbReference>
<keyword evidence="10" id="KW-1185">Reference proteome</keyword>
<feature type="transmembrane region" description="Helical" evidence="6">
    <location>
        <begin position="86"/>
        <end position="105"/>
    </location>
</feature>
<dbReference type="SMART" id="SM00184">
    <property type="entry name" value="RING"/>
    <property type="match status" value="1"/>
</dbReference>
<dbReference type="InterPro" id="IPR050784">
    <property type="entry name" value="IAP"/>
</dbReference>
<keyword evidence="6" id="KW-1133">Transmembrane helix</keyword>
<dbReference type="Gene3D" id="3.30.40.10">
    <property type="entry name" value="Zinc/RING finger domain, C3HC4 (zinc finger)"/>
    <property type="match status" value="1"/>
</dbReference>
<dbReference type="CDD" id="cd00022">
    <property type="entry name" value="BIR"/>
    <property type="match status" value="3"/>
</dbReference>
<feature type="domain" description="RING-type" evidence="8">
    <location>
        <begin position="601"/>
        <end position="648"/>
    </location>
</feature>
<evidence type="ECO:0000259" key="8">
    <source>
        <dbReference type="PROSITE" id="PS50089"/>
    </source>
</evidence>
<dbReference type="GO" id="GO:0051726">
    <property type="term" value="P:regulation of cell cycle"/>
    <property type="evidence" value="ECO:0007669"/>
    <property type="project" value="TreeGrafter"/>
</dbReference>
<proteinExistence type="inferred from homology"/>
<name>A0A7J7JTA5_BUGNE</name>
<dbReference type="EMBL" id="VXIV02001854">
    <property type="protein sequence ID" value="KAF6029125.1"/>
    <property type="molecule type" value="Genomic_DNA"/>
</dbReference>
<evidence type="ECO:0000256" key="4">
    <source>
        <dbReference type="PROSITE-ProRule" id="PRU00175"/>
    </source>
</evidence>
<keyword evidence="3" id="KW-0862">Zinc</keyword>
<evidence type="ECO:0000256" key="6">
    <source>
        <dbReference type="SAM" id="Phobius"/>
    </source>
</evidence>
<dbReference type="InterPro" id="IPR001370">
    <property type="entry name" value="BIR_rpt"/>
</dbReference>
<keyword evidence="6" id="KW-0472">Membrane</keyword>
<sequence>MISPKQLRFIIMVTTVLAFLNEHNDNKIDTTLVNHIKKRVYADDCRSYMTCSEEWNPRKIKHNSSVPYKIVARNCSRADIEMYAEFFFSYAIFGILSIVSLIHVANHSSQCKNLVVKMLNPKKHSHKVKKSKFRPRADLFSLAHYRPRETSLWVYTVPRYPENHNPLLPLSLQQRLDDMSPKEFLTYVLKELTLEERESLMVDERQRRKTFLVNWPYDDQRSGVKMAQAGFYSLNCADRVQCVFCRGSLHQWSSNEIPMDEHRKHFSFCRFVKGLQCGNRECRENTLLNEDFKNITTFSKSDTTSSRAYGISTRNLPFAPAAFRMCTFAGWPASRPITAQRMWEAGFYFTGVEDQVRCFFCAGGVKHWRENDDPWEEHARWFPDCPFLLQQKGQRYVEEVHHTMETNPTKCKTIKVKPRKSERIVRKQKTTAFNKTEADVNEASANSSTTTNHTNSFLNQNQSQPVSFRHLGIQTNRPIDTSHALRSSRLATFTDWPQSCPIAPRKLSEAGFCYTGKEDEVRCFFCNIGVAKWQKDDDPWKEHALYNPDCKFLREQKGWIYIKQVLDNAPGYMNVNRKRFEPPADLPQVQVREKRSSLLICLICEQNHSVHVPATNVTLPCGHLVFCNDCTRKSKAQSVEHPIICPECGAELSGAIRVYI</sequence>
<gene>
    <name evidence="9" type="ORF">EB796_012573</name>
</gene>
<dbReference type="PANTHER" id="PTHR10044">
    <property type="entry name" value="INHIBITOR OF APOPTOSIS"/>
    <property type="match status" value="1"/>
</dbReference>
<accession>A0A7J7JTA5</accession>
<dbReference type="AlphaFoldDB" id="A0A7J7JTA5"/>
<evidence type="ECO:0000256" key="5">
    <source>
        <dbReference type="SAM" id="MobiDB-lite"/>
    </source>
</evidence>
<keyword evidence="2 4" id="KW-0863">Zinc-finger</keyword>
<dbReference type="GO" id="GO:0008270">
    <property type="term" value="F:zinc ion binding"/>
    <property type="evidence" value="ECO:0007669"/>
    <property type="project" value="UniProtKB-KW"/>
</dbReference>
<dbReference type="GO" id="GO:0043027">
    <property type="term" value="F:cysteine-type endopeptidase inhibitor activity involved in apoptotic process"/>
    <property type="evidence" value="ECO:0007669"/>
    <property type="project" value="TreeGrafter"/>
</dbReference>
<dbReference type="OrthoDB" id="10051407at2759"/>
<evidence type="ECO:0000256" key="7">
    <source>
        <dbReference type="SAM" id="SignalP"/>
    </source>
</evidence>
<reference evidence="9" key="1">
    <citation type="submission" date="2020-06" db="EMBL/GenBank/DDBJ databases">
        <title>Draft genome of Bugula neritina, a colonial animal packing powerful symbionts and potential medicines.</title>
        <authorList>
            <person name="Rayko M."/>
        </authorList>
    </citation>
    <scope>NUCLEOTIDE SEQUENCE [LARGE SCALE GENOMIC DNA]</scope>
    <source>
        <strain evidence="9">Kwan_BN1</strain>
    </source>
</reference>
<keyword evidence="7" id="KW-0732">Signal</keyword>
<organism evidence="9 10">
    <name type="scientific">Bugula neritina</name>
    <name type="common">Brown bryozoan</name>
    <name type="synonym">Sertularia neritina</name>
    <dbReference type="NCBI Taxonomy" id="10212"/>
    <lineage>
        <taxon>Eukaryota</taxon>
        <taxon>Metazoa</taxon>
        <taxon>Spiralia</taxon>
        <taxon>Lophotrochozoa</taxon>
        <taxon>Bryozoa</taxon>
        <taxon>Gymnolaemata</taxon>
        <taxon>Cheilostomatida</taxon>
        <taxon>Flustrina</taxon>
        <taxon>Buguloidea</taxon>
        <taxon>Bugulidae</taxon>
        <taxon>Bugula</taxon>
    </lineage>
</organism>
<evidence type="ECO:0000256" key="2">
    <source>
        <dbReference type="ARBA" id="ARBA00022771"/>
    </source>
</evidence>
<dbReference type="PROSITE" id="PS50143">
    <property type="entry name" value="BIR_REPEAT_2"/>
    <property type="match status" value="3"/>
</dbReference>
<protein>
    <submittedName>
        <fullName evidence="9">XIAP</fullName>
    </submittedName>
</protein>
<feature type="signal peptide" evidence="7">
    <location>
        <begin position="1"/>
        <end position="18"/>
    </location>
</feature>
<comment type="similarity">
    <text evidence="1">Belongs to the IAP family.</text>
</comment>
<feature type="region of interest" description="Disordered" evidence="5">
    <location>
        <begin position="436"/>
        <end position="459"/>
    </location>
</feature>
<dbReference type="Proteomes" id="UP000593567">
    <property type="component" value="Unassembled WGS sequence"/>
</dbReference>
<evidence type="ECO:0000313" key="10">
    <source>
        <dbReference type="Proteomes" id="UP000593567"/>
    </source>
</evidence>
<dbReference type="PROSITE" id="PS50089">
    <property type="entry name" value="ZF_RING_2"/>
    <property type="match status" value="1"/>
</dbReference>
<dbReference type="GO" id="GO:0043066">
    <property type="term" value="P:negative regulation of apoptotic process"/>
    <property type="evidence" value="ECO:0007669"/>
    <property type="project" value="TreeGrafter"/>
</dbReference>
<dbReference type="GO" id="GO:0005737">
    <property type="term" value="C:cytoplasm"/>
    <property type="evidence" value="ECO:0007669"/>
    <property type="project" value="TreeGrafter"/>
</dbReference>
<dbReference type="SUPFAM" id="SSF57924">
    <property type="entry name" value="Inhibitor of apoptosis (IAP) repeat"/>
    <property type="match status" value="3"/>
</dbReference>
<keyword evidence="6" id="KW-0812">Transmembrane</keyword>
<dbReference type="InterPro" id="IPR013083">
    <property type="entry name" value="Znf_RING/FYVE/PHD"/>
</dbReference>
<feature type="compositionally biased region" description="Low complexity" evidence="5">
    <location>
        <begin position="441"/>
        <end position="456"/>
    </location>
</feature>
<evidence type="ECO:0000313" key="9">
    <source>
        <dbReference type="EMBL" id="KAF6029125.1"/>
    </source>
</evidence>